<dbReference type="InterPro" id="IPR056699">
    <property type="entry name" value="DUF7797"/>
</dbReference>
<evidence type="ECO:0000313" key="9">
    <source>
        <dbReference type="Proteomes" id="UP001152484"/>
    </source>
</evidence>
<feature type="domain" description="PHD-type" evidence="6">
    <location>
        <begin position="395"/>
        <end position="447"/>
    </location>
</feature>
<dbReference type="InterPro" id="IPR013083">
    <property type="entry name" value="Znf_RING/FYVE/PHD"/>
</dbReference>
<keyword evidence="2 4" id="KW-0863">Zinc-finger</keyword>
<reference evidence="8" key="1">
    <citation type="submission" date="2022-07" db="EMBL/GenBank/DDBJ databases">
        <authorList>
            <person name="Macas J."/>
            <person name="Novak P."/>
            <person name="Neumann P."/>
        </authorList>
    </citation>
    <scope>NUCLEOTIDE SEQUENCE</scope>
</reference>
<dbReference type="Pfam" id="PF01426">
    <property type="entry name" value="BAH"/>
    <property type="match status" value="1"/>
</dbReference>
<feature type="compositionally biased region" description="Polar residues" evidence="5">
    <location>
        <begin position="267"/>
        <end position="287"/>
    </location>
</feature>
<dbReference type="Pfam" id="PF00628">
    <property type="entry name" value="PHD"/>
    <property type="match status" value="1"/>
</dbReference>
<dbReference type="PANTHER" id="PTHR47527:SF3">
    <property type="entry name" value="RING_FYVE_PHD ZINC FINGER SUPERFAMILY PROTEIN"/>
    <property type="match status" value="1"/>
</dbReference>
<feature type="domain" description="BAH" evidence="7">
    <location>
        <begin position="704"/>
        <end position="830"/>
    </location>
</feature>
<gene>
    <name evidence="8" type="ORF">CEURO_LOCUS5714</name>
</gene>
<dbReference type="InterPro" id="IPR043151">
    <property type="entry name" value="BAH_sf"/>
</dbReference>
<evidence type="ECO:0000256" key="1">
    <source>
        <dbReference type="ARBA" id="ARBA00022723"/>
    </source>
</evidence>
<evidence type="ECO:0000256" key="5">
    <source>
        <dbReference type="SAM" id="MobiDB-lite"/>
    </source>
</evidence>
<sequence>MRRSSQERHRFSARIGEVFFSPLMESTVGLKLGDVGEKRHPDDVELDGTPAGKKPKRVVGGNVKKVAELVLVLAAMGKMRGGWSPTDAEKELMVEARDKLAQVCQTFAPKDVFPRDAFGGLIEDLGLNKLNEQRLGFHPPKMSIAEKILISKRKMEKPEEGLQSALYSSQCLQSHTGVIVENRGPPNATRIFPADKTGHAHSSSSFQPGSALGQGPNANSTPLPYQLPTNEIKPTVHNGLAPSNVEKGTSPMPIPHVERPHLRSDGRSNGASHIQASSADHPTSRSPNWLMAPSASKVGPETGATVTSAGKVESVADQKSGMVHQVTTSRPFINQTSSGNLPNIHQHIHGMSFVPGLPPSIPHVEVGKIVQRFLQPHHPDRPAWTPPSKDYMSKPLTCQMCKSTVNDVDNVLVCDACEKGYHLKCLQMTNPKGIPRGEWHCVKCLALTNGKPLPPKYGRVMRNINAPKISSNAIMAQPCADKKVSCANEKKFSQQKMAVNGNVALQNPPTVDVANRVENGREMQGNDTVSSIKNIDSRTSSESCPNSTTKASSDNCVSPTGSSADKSCQENSVDLKQQPHATTNTLLCSSENSHPSLNLPNVNHLRISNCVDVSSKHLDNHLENVDLKESFDRDTFSTNSNGVANIGQREVLEVNIADDSKSCNESIKGSNSSSNCVNIVDWAGSKLPVEDEKNYYEACRVNGRVYSLKDYALIRFENDILIPSQIQTMWEDTKTGTKWVAVNRCYFPRDLPTSVGRPCSLENNEVYLSNFGSTVMAGLIHGPCEVLPSSRFTEERERRTRAGTEQNDSGPLYLCKWFFDEAKGLFRDVCC</sequence>
<dbReference type="CDD" id="cd04370">
    <property type="entry name" value="BAH"/>
    <property type="match status" value="1"/>
</dbReference>
<keyword evidence="1" id="KW-0479">Metal-binding</keyword>
<dbReference type="PROSITE" id="PS51038">
    <property type="entry name" value="BAH"/>
    <property type="match status" value="1"/>
</dbReference>
<dbReference type="Proteomes" id="UP001152484">
    <property type="component" value="Unassembled WGS sequence"/>
</dbReference>
<dbReference type="CDD" id="cd15489">
    <property type="entry name" value="PHD_SF"/>
    <property type="match status" value="1"/>
</dbReference>
<dbReference type="PROSITE" id="PS50016">
    <property type="entry name" value="ZF_PHD_2"/>
    <property type="match status" value="1"/>
</dbReference>
<dbReference type="GO" id="GO:0008270">
    <property type="term" value="F:zinc ion binding"/>
    <property type="evidence" value="ECO:0007669"/>
    <property type="project" value="UniProtKB-KW"/>
</dbReference>
<dbReference type="SMART" id="SM00249">
    <property type="entry name" value="PHD"/>
    <property type="match status" value="1"/>
</dbReference>
<dbReference type="GO" id="GO:0003682">
    <property type="term" value="F:chromatin binding"/>
    <property type="evidence" value="ECO:0007669"/>
    <property type="project" value="InterPro"/>
</dbReference>
<dbReference type="Gene3D" id="3.30.40.10">
    <property type="entry name" value="Zinc/RING finger domain, C3HC4 (zinc finger)"/>
    <property type="match status" value="1"/>
</dbReference>
<dbReference type="SUPFAM" id="SSF57903">
    <property type="entry name" value="FYVE/PHD zinc finger"/>
    <property type="match status" value="1"/>
</dbReference>
<evidence type="ECO:0000256" key="4">
    <source>
        <dbReference type="PROSITE-ProRule" id="PRU00146"/>
    </source>
</evidence>
<proteinExistence type="predicted"/>
<evidence type="ECO:0000259" key="6">
    <source>
        <dbReference type="PROSITE" id="PS50016"/>
    </source>
</evidence>
<dbReference type="PANTHER" id="PTHR47527">
    <property type="entry name" value="RING/FYVE/PHD ZINC FINGER SUPERFAMILY PROTEIN"/>
    <property type="match status" value="1"/>
</dbReference>
<evidence type="ECO:0000256" key="3">
    <source>
        <dbReference type="ARBA" id="ARBA00022833"/>
    </source>
</evidence>
<dbReference type="OrthoDB" id="787137at2759"/>
<dbReference type="EMBL" id="CAMAPE010000010">
    <property type="protein sequence ID" value="CAH9076131.1"/>
    <property type="molecule type" value="Genomic_DNA"/>
</dbReference>
<feature type="region of interest" description="Disordered" evidence="5">
    <location>
        <begin position="180"/>
        <end position="323"/>
    </location>
</feature>
<organism evidence="8 9">
    <name type="scientific">Cuscuta europaea</name>
    <name type="common">European dodder</name>
    <dbReference type="NCBI Taxonomy" id="41803"/>
    <lineage>
        <taxon>Eukaryota</taxon>
        <taxon>Viridiplantae</taxon>
        <taxon>Streptophyta</taxon>
        <taxon>Embryophyta</taxon>
        <taxon>Tracheophyta</taxon>
        <taxon>Spermatophyta</taxon>
        <taxon>Magnoliopsida</taxon>
        <taxon>eudicotyledons</taxon>
        <taxon>Gunneridae</taxon>
        <taxon>Pentapetalae</taxon>
        <taxon>asterids</taxon>
        <taxon>lamiids</taxon>
        <taxon>Solanales</taxon>
        <taxon>Convolvulaceae</taxon>
        <taxon>Cuscuteae</taxon>
        <taxon>Cuscuta</taxon>
        <taxon>Cuscuta subgen. Cuscuta</taxon>
    </lineage>
</organism>
<keyword evidence="3" id="KW-0862">Zinc</keyword>
<comment type="caution">
    <text evidence="8">The sequence shown here is derived from an EMBL/GenBank/DDBJ whole genome shotgun (WGS) entry which is preliminary data.</text>
</comment>
<dbReference type="InterPro" id="IPR001965">
    <property type="entry name" value="Znf_PHD"/>
</dbReference>
<dbReference type="InterPro" id="IPR019786">
    <property type="entry name" value="Zinc_finger_PHD-type_CS"/>
</dbReference>
<evidence type="ECO:0008006" key="10">
    <source>
        <dbReference type="Google" id="ProtNLM"/>
    </source>
</evidence>
<dbReference type="InterPro" id="IPR019787">
    <property type="entry name" value="Znf_PHD-finger"/>
</dbReference>
<dbReference type="InterPro" id="IPR001025">
    <property type="entry name" value="BAH_dom"/>
</dbReference>
<evidence type="ECO:0000256" key="2">
    <source>
        <dbReference type="ARBA" id="ARBA00022771"/>
    </source>
</evidence>
<dbReference type="InterPro" id="IPR011011">
    <property type="entry name" value="Znf_FYVE_PHD"/>
</dbReference>
<dbReference type="Gene3D" id="2.30.30.490">
    <property type="match status" value="1"/>
</dbReference>
<accession>A0A9P1E3A1</accession>
<name>A0A9P1E3A1_CUSEU</name>
<feature type="compositionally biased region" description="Polar residues" evidence="5">
    <location>
        <begin position="525"/>
        <end position="576"/>
    </location>
</feature>
<feature type="compositionally biased region" description="Polar residues" evidence="5">
    <location>
        <begin position="216"/>
        <end position="229"/>
    </location>
</feature>
<keyword evidence="9" id="KW-1185">Reference proteome</keyword>
<evidence type="ECO:0000313" key="8">
    <source>
        <dbReference type="EMBL" id="CAH9076131.1"/>
    </source>
</evidence>
<evidence type="ECO:0000259" key="7">
    <source>
        <dbReference type="PROSITE" id="PS51038"/>
    </source>
</evidence>
<feature type="region of interest" description="Disordered" evidence="5">
    <location>
        <begin position="520"/>
        <end position="576"/>
    </location>
</feature>
<feature type="compositionally biased region" description="Basic and acidic residues" evidence="5">
    <location>
        <begin position="256"/>
        <end position="266"/>
    </location>
</feature>
<dbReference type="Pfam" id="PF25073">
    <property type="entry name" value="DUF7797"/>
    <property type="match status" value="1"/>
</dbReference>
<dbReference type="SMART" id="SM00439">
    <property type="entry name" value="BAH"/>
    <property type="match status" value="1"/>
</dbReference>
<dbReference type="AlphaFoldDB" id="A0A9P1E3A1"/>
<protein>
    <recommendedName>
        <fullName evidence="10">PHD finger protein</fullName>
    </recommendedName>
</protein>
<dbReference type="PROSITE" id="PS01359">
    <property type="entry name" value="ZF_PHD_1"/>
    <property type="match status" value="1"/>
</dbReference>